<name>A0AAN7UJZ9_9PEZI</name>
<accession>A0AAN7UJZ9</accession>
<gene>
    <name evidence="1" type="ORF">RRF57_005517</name>
</gene>
<evidence type="ECO:0000313" key="2">
    <source>
        <dbReference type="Proteomes" id="UP001305414"/>
    </source>
</evidence>
<dbReference type="Proteomes" id="UP001305414">
    <property type="component" value="Unassembled WGS sequence"/>
</dbReference>
<organism evidence="1 2">
    <name type="scientific">Xylaria bambusicola</name>
    <dbReference type="NCBI Taxonomy" id="326684"/>
    <lineage>
        <taxon>Eukaryota</taxon>
        <taxon>Fungi</taxon>
        <taxon>Dikarya</taxon>
        <taxon>Ascomycota</taxon>
        <taxon>Pezizomycotina</taxon>
        <taxon>Sordariomycetes</taxon>
        <taxon>Xylariomycetidae</taxon>
        <taxon>Xylariales</taxon>
        <taxon>Xylariaceae</taxon>
        <taxon>Xylaria</taxon>
    </lineage>
</organism>
<protein>
    <submittedName>
        <fullName evidence="1">Uncharacterized protein</fullName>
    </submittedName>
</protein>
<reference evidence="1 2" key="1">
    <citation type="submission" date="2023-10" db="EMBL/GenBank/DDBJ databases">
        <title>Draft genome sequence of Xylaria bambusicola isolate GMP-LS, the root and basal stem rot pathogen of sugarcane in Indonesia.</title>
        <authorList>
            <person name="Selvaraj P."/>
            <person name="Muralishankar V."/>
            <person name="Muruganantham S."/>
            <person name="Sp S."/>
            <person name="Haryani S."/>
            <person name="Lau K.J.X."/>
            <person name="Naqvi N.I."/>
        </authorList>
    </citation>
    <scope>NUCLEOTIDE SEQUENCE [LARGE SCALE GENOMIC DNA]</scope>
    <source>
        <strain evidence="1">GMP-LS</strain>
    </source>
</reference>
<proteinExistence type="predicted"/>
<sequence>MYAPPEHLVGGVKRVIQIVMLIYGLSGERQMSDSCGCDLAARDDVVVTHCPLTRLLAPS</sequence>
<comment type="caution">
    <text evidence="1">The sequence shown here is derived from an EMBL/GenBank/DDBJ whole genome shotgun (WGS) entry which is preliminary data.</text>
</comment>
<dbReference type="AlphaFoldDB" id="A0AAN7UJZ9"/>
<dbReference type="EMBL" id="JAWHQM010000012">
    <property type="protein sequence ID" value="KAK5629802.1"/>
    <property type="molecule type" value="Genomic_DNA"/>
</dbReference>
<keyword evidence="2" id="KW-1185">Reference proteome</keyword>
<evidence type="ECO:0000313" key="1">
    <source>
        <dbReference type="EMBL" id="KAK5629802.1"/>
    </source>
</evidence>